<dbReference type="eggNOG" id="ENOG502SN69">
    <property type="taxonomic scope" value="Eukaryota"/>
</dbReference>
<sequence>MFRDSPSMIPHLQNVLETIPPSVAVSAVLGRWDRMMWKTVSMYDVENAIRNLDPLWWEPHSPNPTIRHPVLQQREGINLLFHHQYWVNTAASRQLDFSLNWLIRSMKCAGLQHSTGLRFVIPFSVVDALWTHEDLSVCAKSLTLLSLFEESWKPCPGYDEERHDLERHVFMRVLANHINRKDRISALLTSKRGQAFIRFIHNEAITRRLFRFYHYGHNPWAQAIEMAQEVGSLPSDYFAPIPGSADDLPTLPGLDTIRYSVETQRDVQVDNNEILDIVTSNEHGDAIGLSRIADSPDEMIEIASRESGEGHEGNAQHLGRDGNMEDSGPRQRIDTGILGDSSGQGDEVADISGDSHDLRRQGSRVDSMGQPTHDQDSDVDEANAHMLGTDTGTLGDRDEVEVHGDSYRLQSLRRQAKI</sequence>
<gene>
    <name evidence="2" type="ORF">WG66_10944</name>
</gene>
<name>A0A0W0FJN0_MONRR</name>
<comment type="caution">
    <text evidence="2">The sequence shown here is derived from an EMBL/GenBank/DDBJ whole genome shotgun (WGS) entry which is preliminary data.</text>
</comment>
<dbReference type="AlphaFoldDB" id="A0A0W0FJN0"/>
<proteinExistence type="predicted"/>
<accession>A0A0W0FJN0</accession>
<feature type="compositionally biased region" description="Polar residues" evidence="1">
    <location>
        <begin position="408"/>
        <end position="418"/>
    </location>
</feature>
<organism evidence="2 3">
    <name type="scientific">Moniliophthora roreri</name>
    <name type="common">Frosty pod rot fungus</name>
    <name type="synonym">Monilia roreri</name>
    <dbReference type="NCBI Taxonomy" id="221103"/>
    <lineage>
        <taxon>Eukaryota</taxon>
        <taxon>Fungi</taxon>
        <taxon>Dikarya</taxon>
        <taxon>Basidiomycota</taxon>
        <taxon>Agaricomycotina</taxon>
        <taxon>Agaricomycetes</taxon>
        <taxon>Agaricomycetidae</taxon>
        <taxon>Agaricales</taxon>
        <taxon>Marasmiineae</taxon>
        <taxon>Marasmiaceae</taxon>
        <taxon>Moniliophthora</taxon>
    </lineage>
</organism>
<evidence type="ECO:0000313" key="3">
    <source>
        <dbReference type="Proteomes" id="UP000054988"/>
    </source>
</evidence>
<evidence type="ECO:0000313" key="2">
    <source>
        <dbReference type="EMBL" id="KTB36488.1"/>
    </source>
</evidence>
<reference evidence="2 3" key="1">
    <citation type="submission" date="2015-12" db="EMBL/GenBank/DDBJ databases">
        <title>Draft genome sequence of Moniliophthora roreri, the causal agent of frosty pod rot of cacao.</title>
        <authorList>
            <person name="Aime M.C."/>
            <person name="Diaz-Valderrama J.R."/>
            <person name="Kijpornyongpan T."/>
            <person name="Phillips-Mora W."/>
        </authorList>
    </citation>
    <scope>NUCLEOTIDE SEQUENCE [LARGE SCALE GENOMIC DNA]</scope>
    <source>
        <strain evidence="2 3">MCA 2952</strain>
    </source>
</reference>
<feature type="region of interest" description="Disordered" evidence="1">
    <location>
        <begin position="305"/>
        <end position="418"/>
    </location>
</feature>
<protein>
    <submittedName>
        <fullName evidence="2">Uncharacterized protein</fullName>
    </submittedName>
</protein>
<feature type="compositionally biased region" description="Basic and acidic residues" evidence="1">
    <location>
        <begin position="395"/>
        <end position="406"/>
    </location>
</feature>
<evidence type="ECO:0000256" key="1">
    <source>
        <dbReference type="SAM" id="MobiDB-lite"/>
    </source>
</evidence>
<dbReference type="Proteomes" id="UP000054988">
    <property type="component" value="Unassembled WGS sequence"/>
</dbReference>
<feature type="compositionally biased region" description="Basic and acidic residues" evidence="1">
    <location>
        <begin position="305"/>
        <end position="333"/>
    </location>
</feature>
<dbReference type="EMBL" id="LATX01001896">
    <property type="protein sequence ID" value="KTB36488.1"/>
    <property type="molecule type" value="Genomic_DNA"/>
</dbReference>